<dbReference type="PROSITE" id="PS51285">
    <property type="entry name" value="AGC_KINASE_CTER"/>
    <property type="match status" value="1"/>
</dbReference>
<dbReference type="InterPro" id="IPR036034">
    <property type="entry name" value="PDZ_sf"/>
</dbReference>
<feature type="compositionally biased region" description="Basic and acidic residues" evidence="15">
    <location>
        <begin position="475"/>
        <end position="484"/>
    </location>
</feature>
<feature type="domain" description="Protein kinase" evidence="16">
    <location>
        <begin position="816"/>
        <end position="1090"/>
    </location>
</feature>
<evidence type="ECO:0000259" key="18">
    <source>
        <dbReference type="PROSITE" id="PS51285"/>
    </source>
</evidence>
<dbReference type="GO" id="GO:0005524">
    <property type="term" value="F:ATP binding"/>
    <property type="evidence" value="ECO:0007669"/>
    <property type="project" value="UniProtKB-KW"/>
</dbReference>
<feature type="region of interest" description="Disordered" evidence="15">
    <location>
        <begin position="1157"/>
        <end position="1178"/>
    </location>
</feature>
<evidence type="ECO:0000256" key="11">
    <source>
        <dbReference type="ARBA" id="ARBA00022840"/>
    </source>
</evidence>
<feature type="region of interest" description="Disordered" evidence="15">
    <location>
        <begin position="1"/>
        <end position="212"/>
    </location>
</feature>
<evidence type="ECO:0000256" key="8">
    <source>
        <dbReference type="ARBA" id="ARBA00022679"/>
    </source>
</evidence>
<reference evidence="19" key="1">
    <citation type="submission" date="2022-08" db="UniProtKB">
        <authorList>
            <consortium name="EnsemblMetazoa"/>
        </authorList>
    </citation>
    <scope>IDENTIFICATION</scope>
    <source>
        <strain evidence="19">05x7-T-G4-1.051#20</strain>
    </source>
</reference>
<dbReference type="PANTHER" id="PTHR24356">
    <property type="entry name" value="SERINE/THREONINE-PROTEIN KINASE"/>
    <property type="match status" value="1"/>
</dbReference>
<comment type="catalytic activity">
    <reaction evidence="14">
        <text>L-seryl-[protein] + ATP = O-phospho-L-seryl-[protein] + ADP + H(+)</text>
        <dbReference type="Rhea" id="RHEA:17989"/>
        <dbReference type="Rhea" id="RHEA-COMP:9863"/>
        <dbReference type="Rhea" id="RHEA-COMP:11604"/>
        <dbReference type="ChEBI" id="CHEBI:15378"/>
        <dbReference type="ChEBI" id="CHEBI:29999"/>
        <dbReference type="ChEBI" id="CHEBI:30616"/>
        <dbReference type="ChEBI" id="CHEBI:83421"/>
        <dbReference type="ChEBI" id="CHEBI:456216"/>
        <dbReference type="EC" id="2.7.11.1"/>
    </reaction>
</comment>
<feature type="region of interest" description="Disordered" evidence="15">
    <location>
        <begin position="1376"/>
        <end position="1400"/>
    </location>
</feature>
<dbReference type="GO" id="GO:0000287">
    <property type="term" value="F:magnesium ion binding"/>
    <property type="evidence" value="ECO:0007669"/>
    <property type="project" value="InterPro"/>
</dbReference>
<feature type="compositionally biased region" description="Low complexity" evidence="15">
    <location>
        <begin position="1380"/>
        <end position="1396"/>
    </location>
</feature>
<feature type="region of interest" description="Disordered" evidence="15">
    <location>
        <begin position="1514"/>
        <end position="1554"/>
    </location>
</feature>
<feature type="compositionally biased region" description="Polar residues" evidence="15">
    <location>
        <begin position="267"/>
        <end position="286"/>
    </location>
</feature>
<dbReference type="Proteomes" id="UP000005408">
    <property type="component" value="Unassembled WGS sequence"/>
</dbReference>
<feature type="compositionally biased region" description="Polar residues" evidence="15">
    <location>
        <begin position="152"/>
        <end position="164"/>
    </location>
</feature>
<dbReference type="InterPro" id="IPR000961">
    <property type="entry name" value="AGC-kinase_C"/>
</dbReference>
<dbReference type="InterPro" id="IPR001478">
    <property type="entry name" value="PDZ"/>
</dbReference>
<keyword evidence="9" id="KW-0547">Nucleotide-binding</keyword>
<feature type="compositionally biased region" description="Polar residues" evidence="15">
    <location>
        <begin position="1674"/>
        <end position="1718"/>
    </location>
</feature>
<feature type="compositionally biased region" description="Basic and acidic residues" evidence="15">
    <location>
        <begin position="1295"/>
        <end position="1305"/>
    </location>
</feature>
<dbReference type="SMART" id="SM00220">
    <property type="entry name" value="S_TKc"/>
    <property type="match status" value="1"/>
</dbReference>
<feature type="region of interest" description="Disordered" evidence="15">
    <location>
        <begin position="472"/>
        <end position="530"/>
    </location>
</feature>
<evidence type="ECO:0000256" key="1">
    <source>
        <dbReference type="ARBA" id="ARBA00001946"/>
    </source>
</evidence>
<evidence type="ECO:0000256" key="10">
    <source>
        <dbReference type="ARBA" id="ARBA00022777"/>
    </source>
</evidence>
<evidence type="ECO:0000256" key="6">
    <source>
        <dbReference type="ARBA" id="ARBA00022527"/>
    </source>
</evidence>
<evidence type="ECO:0000256" key="15">
    <source>
        <dbReference type="SAM" id="MobiDB-lite"/>
    </source>
</evidence>
<evidence type="ECO:0000256" key="2">
    <source>
        <dbReference type="ARBA" id="ARBA00004496"/>
    </source>
</evidence>
<feature type="compositionally biased region" description="Low complexity" evidence="15">
    <location>
        <begin position="201"/>
        <end position="212"/>
    </location>
</feature>
<dbReference type="InterPro" id="IPR023142">
    <property type="entry name" value="MAST_pre-PK_dom_sf"/>
</dbReference>
<dbReference type="FunFam" id="1.20.1480.20:FF:000001">
    <property type="entry name" value="microtubule-associated serine/threonine-protein kinase 4 isoform X1"/>
    <property type="match status" value="1"/>
</dbReference>
<feature type="compositionally biased region" description="Polar residues" evidence="15">
    <location>
        <begin position="551"/>
        <end position="562"/>
    </location>
</feature>
<feature type="compositionally biased region" description="Basic residues" evidence="15">
    <location>
        <begin position="1531"/>
        <end position="1542"/>
    </location>
</feature>
<feature type="compositionally biased region" description="Basic residues" evidence="15">
    <location>
        <begin position="1626"/>
        <end position="1645"/>
    </location>
</feature>
<dbReference type="Gene3D" id="1.20.1480.20">
    <property type="entry name" value="MAST3 pre-PK domain-like"/>
    <property type="match status" value="1"/>
</dbReference>
<dbReference type="PANTHER" id="PTHR24356:SF414">
    <property type="entry name" value="NON-SPECIFIC SERINE_THREONINE PROTEIN KINASE"/>
    <property type="match status" value="1"/>
</dbReference>
<evidence type="ECO:0000313" key="20">
    <source>
        <dbReference type="Proteomes" id="UP000005408"/>
    </source>
</evidence>
<dbReference type="Gene3D" id="1.10.510.10">
    <property type="entry name" value="Transferase(Phosphotransferase) domain 1"/>
    <property type="match status" value="1"/>
</dbReference>
<feature type="compositionally biased region" description="Basic and acidic residues" evidence="15">
    <location>
        <begin position="1519"/>
        <end position="1530"/>
    </location>
</feature>
<accession>A0A8W8NBP2</accession>
<feature type="domain" description="PDZ" evidence="17">
    <location>
        <begin position="1407"/>
        <end position="1495"/>
    </location>
</feature>
<sequence length="1765" mass="196749">MTSKRSLFFLEGKGKRPLQPKGGKPPSGLAGVVKERESPGKSPLAEKPNRRPKLRVKIIDKSAAGEQMSSDEGASSGSNRHSYRSELKVEISNPKEETASAVSSKDLRVDVIERRKRTSIDSPGSGNSDTCDRRPVFRLGGDSESADEHNSDSNGSPSTLTRPTSKGDFVSPAINVSVDSSHRHDRGARKQSHMDETEDASFSSSGFSPCSTSASFKSFDGRNRIDDFSDDSDCPRLRESIDLSDDAEVASITVPLNRQLRVVTSLEPTYTPQRKKSSSPVSSEAQTGGELIRRLSHHLMFVDYLRKRGLSSCLNHFPPDMTIANFRNLNNEELKETYKIESSSLRERLMHAIVQATKEELEAETESDGCLISPSPLSPSVRRSLDEFPLGRPGSIRRLQRTLSEDSRRRRESLPSTPISLPSNMNNITSHSGLGHSVGALIEPNLLRMKNSILGQSAPSLTAGLHVSPWKHLTRSQEEKEPGFGRRASRVRKSIVGPNTSPVLPQRCPSPQLHGSSPHDSPRNMSPSQHSNFLFQNVRKCDGRRWSFASLPSSGYGTNTPGSSNVSSQYSSQERLHQYQPAPEECSSNEGEEEGRKSPLSPLLRPRSRSLSSPMISPCGDEIVMMNSVYKERFPKATAQMEEKLKKFIEQNKLEEVDCDAITRFLHHQVMELARDCLQKSQDKQITGSYFFELSEKLEKLLIDAQEREDIAYEFLYPLIKNLYLIISRPSRLLECLEFDPEKFYQLLEVAEGQAKEHLKTDIPRYIIGKLGLNRDPLEDLADGDTASSELDTSITDEITQKRRVYKFHTPVEDDFEIIKLISNGAYAAVYLVRHKESRQRFAMKKICKQNLILRNQTEQVFTERDILSFTENPFVVSMYCSFETKRHLCMVMEYVEGGDCATLVHKGGPLPFDLARMYFAETVLALEYLHSYGVVHRDLKPDNLLITATGHIKLTDFGLSKIGLMSLTTNLYEGSLEQDCTEFSDKQVIGTPEYIAPEVILRKGYGKPVDWWSMGIILYEFLVGCPPFFGNSPEELFSQVINEDIEWPEEEEWMVRDDARDLITQLLQHNPINRLGTGGAQEVKDHIFFMDLDWAGLLRQKAEFIPDLEGDEDTSYFDSRSDKYNHDIETEDTEDDADDSLFQSFASSSPRFYYKIDEMNEMRDREDSRRRHSSADEMRTQLLQKQALERKDSNQSESSDTSLELQQLMKKDISGVDSTDTCKAGDSSSSKFDEEVFAAAPEQTPPRKSTLAIMFSTPPKSQIPKTSTPETPKPTHRHPTTSTPESSDNNTSDDSPKISKRELRPPPIKSIIPKLAISSDEDKDKGSGVKELSPVDEKKERDIESSSLSRKLLQKSASTTALTLLIQPTDEFVAKPMLSPGGSSTSSRDASPSRDVSPLAKSLNPPIIIRKGARGFGFTLKTIRVYQGESDNYNLQHVVVAVEQNSPAYESGLRPGMLITHINDEPVQSLLYTRVIQNILKGGDVVSIRCVPMESTTIKRGGKRRAHPGKMVRKTNKKKGDEKIREKTKGRSILRRLSSKSKKTDWSTSPLMVTGRSLGSGAFSKSWTCGDSSSGQLKATKSFPGAIPWSPDSSLGNSSNSSANSSSPNSPASNSTFGRPSSLHGLHHNKRTHSIKSPHRRRSVHNIPLSPLARTPSPSPMPTSPNRSPSPLAFTQGQTSSGHQIGSSNMPQQTYPAQMNSSQSPNTSITRKTSFSRPKSCEPGSPLLRRALSPDRLHPHSAEKAVVQRKGSLQEKKSHLYESV</sequence>
<dbReference type="FunFam" id="1.10.510.10:FF:000012">
    <property type="entry name" value="microtubule-associated serine/threonine-protein kinase 2 isoform X1"/>
    <property type="match status" value="1"/>
</dbReference>
<feature type="compositionally biased region" description="Basic and acidic residues" evidence="15">
    <location>
        <begin position="403"/>
        <end position="413"/>
    </location>
</feature>
<feature type="region of interest" description="Disordered" evidence="15">
    <location>
        <begin position="1256"/>
        <end position="1353"/>
    </location>
</feature>
<evidence type="ECO:0000256" key="14">
    <source>
        <dbReference type="ARBA" id="ARBA00048679"/>
    </source>
</evidence>
<feature type="compositionally biased region" description="Polar residues" evidence="15">
    <location>
        <begin position="1570"/>
        <end position="1580"/>
    </location>
</feature>
<proteinExistence type="inferred from homology"/>
<protein>
    <recommendedName>
        <fullName evidence="4">non-specific serine/threonine protein kinase</fullName>
        <ecNumber evidence="4">2.7.11.1</ecNumber>
    </recommendedName>
</protein>
<feature type="compositionally biased region" description="Polar residues" evidence="15">
    <location>
        <begin position="513"/>
        <end position="530"/>
    </location>
</feature>
<name>A0A8W8NBP2_MAGGI</name>
<organism evidence="19 20">
    <name type="scientific">Magallana gigas</name>
    <name type="common">Pacific oyster</name>
    <name type="synonym">Crassostrea gigas</name>
    <dbReference type="NCBI Taxonomy" id="29159"/>
    <lineage>
        <taxon>Eukaryota</taxon>
        <taxon>Metazoa</taxon>
        <taxon>Spiralia</taxon>
        <taxon>Lophotrochozoa</taxon>
        <taxon>Mollusca</taxon>
        <taxon>Bivalvia</taxon>
        <taxon>Autobranchia</taxon>
        <taxon>Pteriomorphia</taxon>
        <taxon>Ostreida</taxon>
        <taxon>Ostreoidea</taxon>
        <taxon>Ostreidae</taxon>
        <taxon>Magallana</taxon>
    </lineage>
</organism>
<dbReference type="InterPro" id="IPR050236">
    <property type="entry name" value="Ser_Thr_kinase_AGC"/>
</dbReference>
<evidence type="ECO:0000256" key="9">
    <source>
        <dbReference type="ARBA" id="ARBA00022741"/>
    </source>
</evidence>
<dbReference type="InterPro" id="IPR037711">
    <property type="entry name" value="MAST"/>
</dbReference>
<dbReference type="SMART" id="SM00228">
    <property type="entry name" value="PDZ"/>
    <property type="match status" value="1"/>
</dbReference>
<dbReference type="Pfam" id="PF00069">
    <property type="entry name" value="Pkinase"/>
    <property type="match status" value="1"/>
</dbReference>
<feature type="region of interest" description="Disordered" evidence="15">
    <location>
        <begin position="267"/>
        <end position="288"/>
    </location>
</feature>
<dbReference type="InterPro" id="IPR011009">
    <property type="entry name" value="Kinase-like_dom_sf"/>
</dbReference>
<dbReference type="FunFam" id="3.30.200.20:FF:000012">
    <property type="entry name" value="microtubule-associated serine/threonine-protein kinase 2 isoform X1"/>
    <property type="match status" value="1"/>
</dbReference>
<feature type="region of interest" description="Disordered" evidence="15">
    <location>
        <begin position="1570"/>
        <end position="1765"/>
    </location>
</feature>
<dbReference type="GO" id="GO:0004674">
    <property type="term" value="F:protein serine/threonine kinase activity"/>
    <property type="evidence" value="ECO:0007669"/>
    <property type="project" value="UniProtKB-KW"/>
</dbReference>
<dbReference type="FunFam" id="2.30.42.10:FF:000008">
    <property type="entry name" value="microtubule-associated serine/threonine-protein kinase 4 isoform X2"/>
    <property type="match status" value="1"/>
</dbReference>
<feature type="compositionally biased region" description="Basic and acidic residues" evidence="15">
    <location>
        <begin position="1753"/>
        <end position="1765"/>
    </location>
</feature>
<dbReference type="PROSITE" id="PS00108">
    <property type="entry name" value="PROTEIN_KINASE_ST"/>
    <property type="match status" value="1"/>
</dbReference>
<feature type="compositionally biased region" description="Polar residues" evidence="15">
    <location>
        <begin position="1196"/>
        <end position="1205"/>
    </location>
</feature>
<dbReference type="SUPFAM" id="SSF140482">
    <property type="entry name" value="MAST3 pre-PK domain-like"/>
    <property type="match status" value="1"/>
</dbReference>
<evidence type="ECO:0000256" key="7">
    <source>
        <dbReference type="ARBA" id="ARBA00022553"/>
    </source>
</evidence>
<keyword evidence="20" id="KW-1185">Reference proteome</keyword>
<dbReference type="CDD" id="cd06705">
    <property type="entry name" value="PDZ_MAST"/>
    <property type="match status" value="1"/>
</dbReference>
<dbReference type="PROSITE" id="PS50011">
    <property type="entry name" value="PROTEIN_KINASE_DOM"/>
    <property type="match status" value="1"/>
</dbReference>
<feature type="region of interest" description="Disordered" evidence="15">
    <location>
        <begin position="397"/>
        <end position="425"/>
    </location>
</feature>
<keyword evidence="8" id="KW-0808">Transferase</keyword>
<feature type="compositionally biased region" description="Basic and acidic residues" evidence="15">
    <location>
        <begin position="83"/>
        <end position="98"/>
    </location>
</feature>
<dbReference type="SUPFAM" id="SSF56112">
    <property type="entry name" value="Protein kinase-like (PK-like)"/>
    <property type="match status" value="1"/>
</dbReference>
<dbReference type="SUPFAM" id="SSF50156">
    <property type="entry name" value="PDZ domain-like"/>
    <property type="match status" value="1"/>
</dbReference>
<feature type="compositionally biased region" description="Polar residues" evidence="15">
    <location>
        <begin position="1281"/>
        <end position="1294"/>
    </location>
</feature>
<evidence type="ECO:0000313" key="19">
    <source>
        <dbReference type="EnsemblMetazoa" id="G510.9:cds"/>
    </source>
</evidence>
<evidence type="ECO:0000256" key="4">
    <source>
        <dbReference type="ARBA" id="ARBA00012513"/>
    </source>
</evidence>
<evidence type="ECO:0000256" key="13">
    <source>
        <dbReference type="ARBA" id="ARBA00047899"/>
    </source>
</evidence>
<evidence type="ECO:0000256" key="3">
    <source>
        <dbReference type="ARBA" id="ARBA00009903"/>
    </source>
</evidence>
<evidence type="ECO:0000259" key="17">
    <source>
        <dbReference type="PROSITE" id="PS50106"/>
    </source>
</evidence>
<dbReference type="Pfam" id="PF08926">
    <property type="entry name" value="DUF1908"/>
    <property type="match status" value="1"/>
</dbReference>
<dbReference type="PROSITE" id="PS50106">
    <property type="entry name" value="PDZ"/>
    <property type="match status" value="1"/>
</dbReference>
<keyword evidence="5" id="KW-0963">Cytoplasm</keyword>
<dbReference type="InterPro" id="IPR000719">
    <property type="entry name" value="Prot_kinase_dom"/>
</dbReference>
<keyword evidence="7" id="KW-0597">Phosphoprotein</keyword>
<feature type="region of interest" description="Disordered" evidence="15">
    <location>
        <begin position="551"/>
        <end position="612"/>
    </location>
</feature>
<evidence type="ECO:0000259" key="16">
    <source>
        <dbReference type="PROSITE" id="PS50011"/>
    </source>
</evidence>
<feature type="compositionally biased region" description="Basic and acidic residues" evidence="15">
    <location>
        <begin position="1733"/>
        <end position="1744"/>
    </location>
</feature>
<comment type="subcellular location">
    <subcellularLocation>
        <location evidence="2">Cytoplasm</location>
    </subcellularLocation>
</comment>
<evidence type="ECO:0000256" key="5">
    <source>
        <dbReference type="ARBA" id="ARBA00022490"/>
    </source>
</evidence>
<keyword evidence="10" id="KW-0418">Kinase</keyword>
<dbReference type="EnsemblMetazoa" id="G510.9">
    <property type="protein sequence ID" value="G510.9:cds"/>
    <property type="gene ID" value="G510"/>
</dbReference>
<feature type="region of interest" description="Disordered" evidence="15">
    <location>
        <begin position="1186"/>
        <end position="1205"/>
    </location>
</feature>
<keyword evidence="6" id="KW-0723">Serine/threonine-protein kinase</keyword>
<keyword evidence="11" id="KW-0067">ATP-binding</keyword>
<evidence type="ECO:0000256" key="12">
    <source>
        <dbReference type="ARBA" id="ARBA00022842"/>
    </source>
</evidence>
<feature type="compositionally biased region" description="Basic and acidic residues" evidence="15">
    <location>
        <begin position="1321"/>
        <end position="1345"/>
    </location>
</feature>
<feature type="compositionally biased region" description="Low complexity" evidence="15">
    <location>
        <begin position="1591"/>
        <end position="1616"/>
    </location>
</feature>
<dbReference type="InterPro" id="IPR015022">
    <property type="entry name" value="MAST_pre-PK_dom"/>
</dbReference>
<feature type="domain" description="AGC-kinase C-terminal" evidence="18">
    <location>
        <begin position="1091"/>
        <end position="1158"/>
    </location>
</feature>
<dbReference type="GO" id="GO:0035556">
    <property type="term" value="P:intracellular signal transduction"/>
    <property type="evidence" value="ECO:0007669"/>
    <property type="project" value="TreeGrafter"/>
</dbReference>
<dbReference type="GO" id="GO:0005737">
    <property type="term" value="C:cytoplasm"/>
    <property type="evidence" value="ECO:0007669"/>
    <property type="project" value="UniProtKB-SubCell"/>
</dbReference>
<dbReference type="Gene3D" id="2.30.42.10">
    <property type="match status" value="1"/>
</dbReference>
<feature type="compositionally biased region" description="Polar residues" evidence="15">
    <location>
        <begin position="67"/>
        <end position="80"/>
    </location>
</feature>
<comment type="catalytic activity">
    <reaction evidence="13">
        <text>L-threonyl-[protein] + ATP = O-phospho-L-threonyl-[protein] + ADP + H(+)</text>
        <dbReference type="Rhea" id="RHEA:46608"/>
        <dbReference type="Rhea" id="RHEA-COMP:11060"/>
        <dbReference type="Rhea" id="RHEA-COMP:11605"/>
        <dbReference type="ChEBI" id="CHEBI:15378"/>
        <dbReference type="ChEBI" id="CHEBI:30013"/>
        <dbReference type="ChEBI" id="CHEBI:30616"/>
        <dbReference type="ChEBI" id="CHEBI:61977"/>
        <dbReference type="ChEBI" id="CHEBI:456216"/>
        <dbReference type="EC" id="2.7.11.1"/>
    </reaction>
</comment>
<comment type="similarity">
    <text evidence="3">Belongs to the protein kinase superfamily. AGC Ser/Thr protein kinase family.</text>
</comment>
<feature type="compositionally biased region" description="Polar residues" evidence="15">
    <location>
        <begin position="120"/>
        <end position="129"/>
    </location>
</feature>
<dbReference type="InterPro" id="IPR008271">
    <property type="entry name" value="Ser/Thr_kinase_AS"/>
</dbReference>
<dbReference type="EC" id="2.7.11.1" evidence="4"/>
<dbReference type="CDD" id="cd05609">
    <property type="entry name" value="STKc_MAST"/>
    <property type="match status" value="1"/>
</dbReference>
<keyword evidence="12" id="KW-0460">Magnesium</keyword>
<feature type="compositionally biased region" description="Low complexity" evidence="15">
    <location>
        <begin position="598"/>
        <end position="612"/>
    </location>
</feature>
<dbReference type="Gene3D" id="3.30.200.20">
    <property type="entry name" value="Phosphorylase Kinase, domain 1"/>
    <property type="match status" value="1"/>
</dbReference>
<feature type="compositionally biased region" description="Low complexity" evidence="15">
    <location>
        <begin position="563"/>
        <end position="572"/>
    </location>
</feature>
<comment type="cofactor">
    <cofactor evidence="1">
        <name>Mg(2+)</name>
        <dbReference type="ChEBI" id="CHEBI:18420"/>
    </cofactor>
</comment>